<keyword evidence="2" id="KW-1003">Cell membrane</keyword>
<dbReference type="RefSeq" id="WP_185980486.1">
    <property type="nucleotide sequence ID" value="NZ_CP060204.1"/>
</dbReference>
<feature type="transmembrane region" description="Helical" evidence="6">
    <location>
        <begin position="119"/>
        <end position="142"/>
    </location>
</feature>
<name>A0A7G7VK72_9FIRM</name>
<dbReference type="Proteomes" id="UP000515480">
    <property type="component" value="Chromosome"/>
</dbReference>
<accession>A0A7G7VK72</accession>
<proteinExistence type="predicted"/>
<feature type="transmembrane region" description="Helical" evidence="6">
    <location>
        <begin position="375"/>
        <end position="395"/>
    </location>
</feature>
<feature type="transmembrane region" description="Helical" evidence="6">
    <location>
        <begin position="154"/>
        <end position="175"/>
    </location>
</feature>
<dbReference type="EMBL" id="CP060204">
    <property type="protein sequence ID" value="QNH54515.1"/>
    <property type="molecule type" value="Genomic_DNA"/>
</dbReference>
<dbReference type="PANTHER" id="PTHR30250">
    <property type="entry name" value="PST FAMILY PREDICTED COLANIC ACID TRANSPORTER"/>
    <property type="match status" value="1"/>
</dbReference>
<feature type="transmembrane region" description="Helical" evidence="6">
    <location>
        <begin position="308"/>
        <end position="330"/>
    </location>
</feature>
<evidence type="ECO:0000256" key="3">
    <source>
        <dbReference type="ARBA" id="ARBA00022692"/>
    </source>
</evidence>
<evidence type="ECO:0000313" key="7">
    <source>
        <dbReference type="EMBL" id="QNH54515.1"/>
    </source>
</evidence>
<evidence type="ECO:0000256" key="2">
    <source>
        <dbReference type="ARBA" id="ARBA00022475"/>
    </source>
</evidence>
<feature type="transmembrane region" description="Helical" evidence="6">
    <location>
        <begin position="48"/>
        <end position="69"/>
    </location>
</feature>
<sequence>MRVANVLRNSMYSMMLYVVLAVLGILIRQAFTRNLPIELLGLEGLFTNVISLLSIAEMGISTVISYGLYREIANKNEAEVNMLMSIYRYIYLIIGTMVALIGVILFFFLPWIVRDNSIAWSYVQLVYVIQICTVLSTYFLAYRRTLFAADQKDYICVRIDLVCTFAANLVKFAAIVVWQSYTMYALSALGFNILANLIISHRLGKEYPFLHTVKVTVQDLRQRKFFVDVKNFLIHKLSYAVYFGTDAIVISSILGLRTAGLVANYVLLCDGVYKLLYKMLQGIIPSVANLVYTDDREKSYRVYRMLDFAYFLMGGYIACIYFIVLQPFVALFFGTEFLLDDAYVMALAVNVFLGMQFENAYNFRSTHGVFENDRGYMVLSAVTNLILSVILAQYLGVVGVMIGTIAGLGFIVYGRVQFVFRVIFRRSMKTYWWNHAWWSIVVLLEVLLIDQILSAPFFSSTYMGLMIKCFCAAGLMLGMQILVFHRREEFRSMCVYAGEARAVLMSKIRGRKSQ</sequence>
<keyword evidence="3 6" id="KW-0812">Transmembrane</keyword>
<evidence type="ECO:0000256" key="6">
    <source>
        <dbReference type="SAM" id="Phobius"/>
    </source>
</evidence>
<dbReference type="KEGG" id="stim:H1B31_00615"/>
<evidence type="ECO:0000256" key="1">
    <source>
        <dbReference type="ARBA" id="ARBA00004651"/>
    </source>
</evidence>
<dbReference type="AlphaFoldDB" id="A0A7G7VK72"/>
<feature type="transmembrane region" description="Helical" evidence="6">
    <location>
        <begin position="436"/>
        <end position="459"/>
    </location>
</feature>
<feature type="transmembrane region" description="Helical" evidence="6">
    <location>
        <begin position="89"/>
        <end position="113"/>
    </location>
</feature>
<feature type="transmembrane region" description="Helical" evidence="6">
    <location>
        <begin position="465"/>
        <end position="484"/>
    </location>
</feature>
<keyword evidence="4 6" id="KW-1133">Transmembrane helix</keyword>
<evidence type="ECO:0000256" key="4">
    <source>
        <dbReference type="ARBA" id="ARBA00022989"/>
    </source>
</evidence>
<dbReference type="PANTHER" id="PTHR30250:SF26">
    <property type="entry name" value="PSMA PROTEIN"/>
    <property type="match status" value="1"/>
</dbReference>
<dbReference type="InterPro" id="IPR050833">
    <property type="entry name" value="Poly_Biosynth_Transport"/>
</dbReference>
<evidence type="ECO:0000313" key="8">
    <source>
        <dbReference type="Proteomes" id="UP000515480"/>
    </source>
</evidence>
<protein>
    <recommendedName>
        <fullName evidence="9">Polysaccharide biosynthesis protein</fullName>
    </recommendedName>
</protein>
<keyword evidence="8" id="KW-1185">Reference proteome</keyword>
<feature type="transmembrane region" description="Helical" evidence="6">
    <location>
        <begin position="401"/>
        <end position="424"/>
    </location>
</feature>
<comment type="subcellular location">
    <subcellularLocation>
        <location evidence="1">Cell membrane</location>
        <topology evidence="1">Multi-pass membrane protein</topology>
    </subcellularLocation>
</comment>
<keyword evidence="5 6" id="KW-0472">Membrane</keyword>
<evidence type="ECO:0000256" key="5">
    <source>
        <dbReference type="ARBA" id="ARBA00023136"/>
    </source>
</evidence>
<feature type="transmembrane region" description="Helical" evidence="6">
    <location>
        <begin position="342"/>
        <end position="363"/>
    </location>
</feature>
<evidence type="ECO:0008006" key="9">
    <source>
        <dbReference type="Google" id="ProtNLM"/>
    </source>
</evidence>
<gene>
    <name evidence="7" type="ORF">H1B31_00615</name>
</gene>
<organism evidence="7 8">
    <name type="scientific">Selenomonas timonae</name>
    <dbReference type="NCBI Taxonomy" id="2754044"/>
    <lineage>
        <taxon>Bacteria</taxon>
        <taxon>Bacillati</taxon>
        <taxon>Bacillota</taxon>
        <taxon>Negativicutes</taxon>
        <taxon>Selenomonadales</taxon>
        <taxon>Selenomonadaceae</taxon>
        <taxon>Selenomonas</taxon>
    </lineage>
</organism>
<dbReference type="GO" id="GO:0005886">
    <property type="term" value="C:plasma membrane"/>
    <property type="evidence" value="ECO:0007669"/>
    <property type="project" value="UniProtKB-SubCell"/>
</dbReference>
<reference evidence="7 8" key="1">
    <citation type="submission" date="2020-07" db="EMBL/GenBank/DDBJ databases">
        <title>Complete genome and description of Selenomonas timonensis sp. nov., a new bacterium isolated from a gingivitis subject.</title>
        <authorList>
            <person name="Antezack A."/>
        </authorList>
    </citation>
    <scope>NUCLEOTIDE SEQUENCE [LARGE SCALE GENOMIC DNA]</scope>
    <source>
        <strain evidence="7 8">Marseille-Q3039</strain>
    </source>
</reference>